<organism evidence="1 2">
    <name type="scientific">Sporomusa termitida</name>
    <dbReference type="NCBI Taxonomy" id="2377"/>
    <lineage>
        <taxon>Bacteria</taxon>
        <taxon>Bacillati</taxon>
        <taxon>Bacillota</taxon>
        <taxon>Negativicutes</taxon>
        <taxon>Selenomonadales</taxon>
        <taxon>Sporomusaceae</taxon>
        <taxon>Sporomusa</taxon>
    </lineage>
</organism>
<dbReference type="RefSeq" id="WP_246105503.1">
    <property type="nucleotide sequence ID" value="NZ_CP036259.1"/>
</dbReference>
<protein>
    <submittedName>
        <fullName evidence="1">Uncharacterized protein</fullName>
    </submittedName>
</protein>
<evidence type="ECO:0000313" key="2">
    <source>
        <dbReference type="Proteomes" id="UP000320776"/>
    </source>
</evidence>
<dbReference type="EMBL" id="CP036259">
    <property type="protein sequence ID" value="QDR79931.1"/>
    <property type="molecule type" value="Genomic_DNA"/>
</dbReference>
<dbReference type="AlphaFoldDB" id="A0A517DRE5"/>
<sequence length="115" mass="12477">MENKSKTLFCYINSGFGKYINILKYSAERGITLRQLTAVEVLSLAKLLELETNALTVAQASLMAISDEHLKTMTQAGIAATEARIAGLQQFVVENKITAAGSALEAQTQVSREVQ</sequence>
<keyword evidence="2" id="KW-1185">Reference proteome</keyword>
<dbReference type="Proteomes" id="UP000320776">
    <property type="component" value="Chromosome"/>
</dbReference>
<evidence type="ECO:0000313" key="1">
    <source>
        <dbReference type="EMBL" id="QDR79931.1"/>
    </source>
</evidence>
<dbReference type="KEGG" id="sted:SPTER_12340"/>
<accession>A0A517DRE5</accession>
<proteinExistence type="predicted"/>
<reference evidence="1 2" key="1">
    <citation type="submission" date="2019-02" db="EMBL/GenBank/DDBJ databases">
        <title>Closed genome of Sporomusa termitida DSM 4440.</title>
        <authorList>
            <person name="Poehlein A."/>
            <person name="Daniel R."/>
        </authorList>
    </citation>
    <scope>NUCLEOTIDE SEQUENCE [LARGE SCALE GENOMIC DNA]</scope>
    <source>
        <strain evidence="1 2">DSM 4440</strain>
    </source>
</reference>
<name>A0A517DRE5_9FIRM</name>
<gene>
    <name evidence="1" type="ORF">SPTER_12340</name>
</gene>